<dbReference type="AlphaFoldDB" id="I7C694"/>
<proteinExistence type="predicted"/>
<feature type="transmembrane region" description="Helical" evidence="2">
    <location>
        <begin position="6"/>
        <end position="28"/>
    </location>
</feature>
<sequence length="216" mass="22963">MLSTKAIIAIVVGSGSVVGGIYGVVEYIGHLSNSHKQQINKTSAEPVGSAQTTSEDSSTLNSASGSSSSADKASPEGIVSSSDELSTESSPLMQQETVSSVSPEEDELEDEEMADSKVAGTLAVVTGSMTSHELKVFFEGQRFEEESASILEVAFKSERDVATRCVNLFNVSLWDENSLSSFLATLKNKKGDLEKVFGSPVLEELVKKIKSRISSE</sequence>
<keyword evidence="4" id="KW-1185">Reference proteome</keyword>
<feature type="compositionally biased region" description="Acidic residues" evidence="1">
    <location>
        <begin position="103"/>
        <end position="113"/>
    </location>
</feature>
<feature type="compositionally biased region" description="Polar residues" evidence="1">
    <location>
        <begin position="91"/>
        <end position="102"/>
    </location>
</feature>
<keyword evidence="2" id="KW-0812">Transmembrane</keyword>
<keyword evidence="2" id="KW-0472">Membrane</keyword>
<feature type="compositionally biased region" description="Low complexity" evidence="1">
    <location>
        <begin position="80"/>
        <end position="90"/>
    </location>
</feature>
<dbReference type="STRING" id="1212765.MHLP_02160"/>
<keyword evidence="2" id="KW-1133">Transmembrane helix</keyword>
<gene>
    <name evidence="3" type="ordered locus">MHLP_02160</name>
</gene>
<name>I7C694_MYCHA</name>
<feature type="region of interest" description="Disordered" evidence="1">
    <location>
        <begin position="39"/>
        <end position="115"/>
    </location>
</feature>
<evidence type="ECO:0000256" key="2">
    <source>
        <dbReference type="SAM" id="Phobius"/>
    </source>
</evidence>
<dbReference type="Proteomes" id="UP000006502">
    <property type="component" value="Chromosome"/>
</dbReference>
<reference evidence="3 4" key="1">
    <citation type="journal article" date="2012" name="J. Bacteriol.">
        <title>Genome Sequence of "Candidatus Mycoplasma haemolamae" Strain Purdue, a Red Blood Cell Pathogen of Alpacas (Vicugna pacos) and Llamas (Lama glama).</title>
        <authorList>
            <person name="Guimaraes A.M."/>
            <person name="Toth B."/>
            <person name="Santos A.P."/>
            <person name="do Nascimento N.C."/>
            <person name="Kritchevsky J.E."/>
            <person name="Messick J.B."/>
        </authorList>
    </citation>
    <scope>NUCLEOTIDE SEQUENCE [LARGE SCALE GENOMIC DNA]</scope>
    <source>
        <strain evidence="3 4">Purdue</strain>
    </source>
</reference>
<feature type="compositionally biased region" description="Polar residues" evidence="1">
    <location>
        <begin position="39"/>
        <end position="56"/>
    </location>
</feature>
<protein>
    <submittedName>
        <fullName evidence="3">Uncharacterized protein</fullName>
    </submittedName>
</protein>
<dbReference type="KEGG" id="mhl:MHLP_02160"/>
<dbReference type="PATRIC" id="fig|1212765.3.peg.485"/>
<evidence type="ECO:0000256" key="1">
    <source>
        <dbReference type="SAM" id="MobiDB-lite"/>
    </source>
</evidence>
<dbReference type="EMBL" id="CP003731">
    <property type="protein sequence ID" value="AFO52012.1"/>
    <property type="molecule type" value="Genomic_DNA"/>
</dbReference>
<feature type="compositionally biased region" description="Low complexity" evidence="1">
    <location>
        <begin position="57"/>
        <end position="72"/>
    </location>
</feature>
<evidence type="ECO:0000313" key="4">
    <source>
        <dbReference type="Proteomes" id="UP000006502"/>
    </source>
</evidence>
<organism evidence="3 4">
    <name type="scientific">Mycoplasma haematolamae (strain Purdue)</name>
    <dbReference type="NCBI Taxonomy" id="1212765"/>
    <lineage>
        <taxon>Bacteria</taxon>
        <taxon>Bacillati</taxon>
        <taxon>Mycoplasmatota</taxon>
        <taxon>Mollicutes</taxon>
        <taxon>Mycoplasmataceae</taxon>
        <taxon>Mycoplasma</taxon>
    </lineage>
</organism>
<dbReference type="HOGENOM" id="CLU_107120_0_0_14"/>
<evidence type="ECO:0000313" key="3">
    <source>
        <dbReference type="EMBL" id="AFO52012.1"/>
    </source>
</evidence>
<reference evidence="4" key="2">
    <citation type="submission" date="2012-07" db="EMBL/GenBank/DDBJ databases">
        <title>Complete genome sequence of 'Candidatus Mycoplasma haemolamae'.</title>
        <authorList>
            <person name="Guimaraes A.M.S."/>
            <person name="Toth B."/>
            <person name="Santos A.P."/>
            <person name="Nascimento N.C."/>
            <person name="Sojka J.E."/>
            <person name="Messick J.B."/>
        </authorList>
    </citation>
    <scope>NUCLEOTIDE SEQUENCE [LARGE SCALE GENOMIC DNA]</scope>
    <source>
        <strain evidence="4">Purdue</strain>
    </source>
</reference>
<accession>I7C694</accession>